<dbReference type="Proteomes" id="UP000076632">
    <property type="component" value="Unassembled WGS sequence"/>
</dbReference>
<dbReference type="RefSeq" id="XP_018191174.1">
    <property type="nucleotide sequence ID" value="XM_018335609.1"/>
</dbReference>
<evidence type="ECO:0000313" key="2">
    <source>
        <dbReference type="EMBL" id="KZF25619.1"/>
    </source>
</evidence>
<feature type="compositionally biased region" description="Polar residues" evidence="1">
    <location>
        <begin position="149"/>
        <end position="171"/>
    </location>
</feature>
<proteinExistence type="predicted"/>
<name>A0A165J1M0_XYLHT</name>
<dbReference type="AlphaFoldDB" id="A0A165J1M0"/>
<sequence>MEAEASPQNVDPRLELSLDTTDQLADALLDDWSDIGENPKHEADDSESSSAQNSHGTVQKSSINKPLPAIPYTFEGQSDYTEDVLEEVHISDVKSSGTRIGIQSAHEAPRGQIIEVRASGKSGPPSKPSRPTDKEFLSKDHRAAVVSGVASSHDSVKPTRSSFDNEATSTLRKGHETLERVKTAFRERMWATESDRNAVEDLTHHKELGEAERKTGFRMQSRTGRGEFRHKEQPRQVTRSSHESKHPDIHTTAKDVEMSNIQAETIPNQGTIMGNVSKSPEERSRRPSDFSNWVSPLAQHTDVEFFSSSPMDHSTPNARFEIRAFGDSPIVNGQRATANNITQLDTSTQQAGNAHQVNDEATYLELHKRPYASKRQSKDMNVAGSPAPPKKTKKEASNSKPGDSLDHNIEQLQTGALKSKDPNRKLSGIVKASSGNPGNFGKGQCKQPHLSDGKIKGGKECIKQHDHSPAELTVQHHTGKRQESESLMSLFRGAEFSEVDELQMDSPEYQIGRKR</sequence>
<feature type="region of interest" description="Disordered" evidence="1">
    <location>
        <begin position="201"/>
        <end position="295"/>
    </location>
</feature>
<protein>
    <submittedName>
        <fullName evidence="2">Uncharacterized protein</fullName>
    </submittedName>
</protein>
<feature type="compositionally biased region" description="Basic and acidic residues" evidence="1">
    <location>
        <begin position="224"/>
        <end position="257"/>
    </location>
</feature>
<accession>A0A165J1M0</accession>
<dbReference type="InParanoid" id="A0A165J1M0"/>
<dbReference type="OrthoDB" id="4207421at2759"/>
<feature type="compositionally biased region" description="Basic and acidic residues" evidence="1">
    <location>
        <begin position="130"/>
        <end position="143"/>
    </location>
</feature>
<gene>
    <name evidence="2" type="ORF">L228DRAFT_274981</name>
</gene>
<feature type="compositionally biased region" description="Basic and acidic residues" evidence="1">
    <location>
        <begin position="279"/>
        <end position="288"/>
    </location>
</feature>
<dbReference type="EMBL" id="KV407455">
    <property type="protein sequence ID" value="KZF25619.1"/>
    <property type="molecule type" value="Genomic_DNA"/>
</dbReference>
<feature type="compositionally biased region" description="Basic and acidic residues" evidence="1">
    <location>
        <begin position="449"/>
        <end position="459"/>
    </location>
</feature>
<feature type="region of interest" description="Disordered" evidence="1">
    <location>
        <begin position="494"/>
        <end position="515"/>
    </location>
</feature>
<feature type="compositionally biased region" description="Polar residues" evidence="1">
    <location>
        <begin position="259"/>
        <end position="278"/>
    </location>
</feature>
<reference evidence="2 3" key="1">
    <citation type="journal article" date="2016" name="Fungal Biol.">
        <title>The genome of Xylona heveae provides a window into fungal endophytism.</title>
        <authorList>
            <person name="Gazis R."/>
            <person name="Kuo A."/>
            <person name="Riley R."/>
            <person name="LaButti K."/>
            <person name="Lipzen A."/>
            <person name="Lin J."/>
            <person name="Amirebrahimi M."/>
            <person name="Hesse C.N."/>
            <person name="Spatafora J.W."/>
            <person name="Henrissat B."/>
            <person name="Hainaut M."/>
            <person name="Grigoriev I.V."/>
            <person name="Hibbett D.S."/>
        </authorList>
    </citation>
    <scope>NUCLEOTIDE SEQUENCE [LARGE SCALE GENOMIC DNA]</scope>
    <source>
        <strain evidence="2 3">TC161</strain>
    </source>
</reference>
<organism evidence="2 3">
    <name type="scientific">Xylona heveae (strain CBS 132557 / TC161)</name>
    <dbReference type="NCBI Taxonomy" id="1328760"/>
    <lineage>
        <taxon>Eukaryota</taxon>
        <taxon>Fungi</taxon>
        <taxon>Dikarya</taxon>
        <taxon>Ascomycota</taxon>
        <taxon>Pezizomycotina</taxon>
        <taxon>Xylonomycetes</taxon>
        <taxon>Xylonales</taxon>
        <taxon>Xylonaceae</taxon>
        <taxon>Xylona</taxon>
    </lineage>
</organism>
<keyword evidence="3" id="KW-1185">Reference proteome</keyword>
<feature type="compositionally biased region" description="Low complexity" evidence="1">
    <location>
        <begin position="17"/>
        <end position="27"/>
    </location>
</feature>
<evidence type="ECO:0000313" key="3">
    <source>
        <dbReference type="Proteomes" id="UP000076632"/>
    </source>
</evidence>
<feature type="region of interest" description="Disordered" evidence="1">
    <location>
        <begin position="1"/>
        <end position="74"/>
    </location>
</feature>
<feature type="region of interest" description="Disordered" evidence="1">
    <location>
        <begin position="371"/>
        <end position="407"/>
    </location>
</feature>
<evidence type="ECO:0000256" key="1">
    <source>
        <dbReference type="SAM" id="MobiDB-lite"/>
    </source>
</evidence>
<feature type="region of interest" description="Disordered" evidence="1">
    <location>
        <begin position="431"/>
        <end position="459"/>
    </location>
</feature>
<feature type="compositionally biased region" description="Polar residues" evidence="1">
    <location>
        <begin position="48"/>
        <end position="64"/>
    </location>
</feature>
<feature type="region of interest" description="Disordered" evidence="1">
    <location>
        <begin position="92"/>
        <end position="171"/>
    </location>
</feature>
<dbReference type="GeneID" id="28900746"/>
<feature type="compositionally biased region" description="Basic and acidic residues" evidence="1">
    <location>
        <begin position="201"/>
        <end position="215"/>
    </location>
</feature>